<dbReference type="Proteomes" id="UP000254802">
    <property type="component" value="Unassembled WGS sequence"/>
</dbReference>
<dbReference type="Pfam" id="PF14090">
    <property type="entry name" value="HTH_39"/>
    <property type="match status" value="1"/>
</dbReference>
<dbReference type="RefSeq" id="WP_226318205.1">
    <property type="nucleotide sequence ID" value="NZ_JAJAFQ010000024.1"/>
</dbReference>
<reference evidence="2 3" key="1">
    <citation type="submission" date="2018-06" db="EMBL/GenBank/DDBJ databases">
        <authorList>
            <consortium name="Pathogen Informatics"/>
            <person name="Doyle S."/>
        </authorList>
    </citation>
    <scope>NUCLEOTIDE SEQUENCE [LARGE SCALE GENOMIC DNA]</scope>
    <source>
        <strain evidence="2 3">NCTC10638</strain>
    </source>
</reference>
<evidence type="ECO:0000313" key="3">
    <source>
        <dbReference type="Proteomes" id="UP000254802"/>
    </source>
</evidence>
<organism evidence="2 3">
    <name type="scientific">Mannheimia haemolytica</name>
    <name type="common">Pasteurella haemolytica</name>
    <dbReference type="NCBI Taxonomy" id="75985"/>
    <lineage>
        <taxon>Bacteria</taxon>
        <taxon>Pseudomonadati</taxon>
        <taxon>Pseudomonadota</taxon>
        <taxon>Gammaproteobacteria</taxon>
        <taxon>Pasteurellales</taxon>
        <taxon>Pasteurellaceae</taxon>
        <taxon>Mannheimia</taxon>
    </lineage>
</organism>
<dbReference type="EMBL" id="UGPN01000002">
    <property type="protein sequence ID" value="STY61384.1"/>
    <property type="molecule type" value="Genomic_DNA"/>
</dbReference>
<feature type="domain" description="Winged helix-turn-helix" evidence="1">
    <location>
        <begin position="15"/>
        <end position="76"/>
    </location>
</feature>
<accession>A0A378MZ34</accession>
<sequence length="80" mass="9122">MYWINLNPNEKSSQTQNARILAHLQNGGRITSLSALDDFGCLRLSARIKDLRDRGHDIQSVFITVPNGKKVKQYFMECAK</sequence>
<dbReference type="AlphaFoldDB" id="A0A378MZ34"/>
<evidence type="ECO:0000313" key="2">
    <source>
        <dbReference type="EMBL" id="STY61384.1"/>
    </source>
</evidence>
<gene>
    <name evidence="2" type="ORF">NCTC10638_02598</name>
</gene>
<evidence type="ECO:0000259" key="1">
    <source>
        <dbReference type="Pfam" id="PF14090"/>
    </source>
</evidence>
<dbReference type="InterPro" id="IPR055245">
    <property type="entry name" value="HTH_proteobacteria"/>
</dbReference>
<protein>
    <recommendedName>
        <fullName evidence="1">Winged helix-turn-helix domain-containing protein</fullName>
    </recommendedName>
</protein>
<proteinExistence type="predicted"/>
<name>A0A378MZ34_MANHA</name>